<reference evidence="10 11" key="1">
    <citation type="journal article" date="2024" name="Nat. Commun.">
        <title>Phylogenomics reveals the evolutionary origins of lichenization in chlorophyte algae.</title>
        <authorList>
            <person name="Puginier C."/>
            <person name="Libourel C."/>
            <person name="Otte J."/>
            <person name="Skaloud P."/>
            <person name="Haon M."/>
            <person name="Grisel S."/>
            <person name="Petersen M."/>
            <person name="Berrin J.G."/>
            <person name="Delaux P.M."/>
            <person name="Dal Grande F."/>
            <person name="Keller J."/>
        </authorList>
    </citation>
    <scope>NUCLEOTIDE SEQUENCE [LARGE SCALE GENOMIC DNA]</scope>
    <source>
        <strain evidence="10 11">SAG 245.80</strain>
    </source>
</reference>
<dbReference type="PANTHER" id="PTHR12388">
    <property type="entry name" value="MITOCHONDRIA ASSOCIATED GRANULOCYTE MACROPHAGE CSF SIGNALING MOLECULE"/>
    <property type="match status" value="1"/>
</dbReference>
<dbReference type="Proteomes" id="UP001445335">
    <property type="component" value="Unassembled WGS sequence"/>
</dbReference>
<keyword evidence="8" id="KW-0472">Membrane</keyword>
<dbReference type="InterPro" id="IPR036869">
    <property type="entry name" value="J_dom_sf"/>
</dbReference>
<keyword evidence="3" id="KW-0813">Transport</keyword>
<comment type="caution">
    <text evidence="10">The sequence shown here is derived from an EMBL/GenBank/DDBJ whole genome shotgun (WGS) entry which is preliminary data.</text>
</comment>
<keyword evidence="6" id="KW-0811">Translocation</keyword>
<keyword evidence="11" id="KW-1185">Reference proteome</keyword>
<evidence type="ECO:0000256" key="3">
    <source>
        <dbReference type="ARBA" id="ARBA00022448"/>
    </source>
</evidence>
<dbReference type="InterPro" id="IPR005341">
    <property type="entry name" value="Tim16"/>
</dbReference>
<organism evidence="10 11">
    <name type="scientific">Elliptochloris bilobata</name>
    <dbReference type="NCBI Taxonomy" id="381761"/>
    <lineage>
        <taxon>Eukaryota</taxon>
        <taxon>Viridiplantae</taxon>
        <taxon>Chlorophyta</taxon>
        <taxon>core chlorophytes</taxon>
        <taxon>Trebouxiophyceae</taxon>
        <taxon>Trebouxiophyceae incertae sedis</taxon>
        <taxon>Elliptochloris clade</taxon>
        <taxon>Elliptochloris</taxon>
    </lineage>
</organism>
<comment type="subcellular location">
    <subcellularLocation>
        <location evidence="1">Mitochondrion inner membrane</location>
        <topology evidence="1">Peripheral membrane protein</topology>
    </subcellularLocation>
</comment>
<dbReference type="GO" id="GO:0030150">
    <property type="term" value="P:protein import into mitochondrial matrix"/>
    <property type="evidence" value="ECO:0007669"/>
    <property type="project" value="InterPro"/>
</dbReference>
<evidence type="ECO:0000256" key="4">
    <source>
        <dbReference type="ARBA" id="ARBA00022792"/>
    </source>
</evidence>
<accession>A0AAW1R1X2</accession>
<keyword evidence="4" id="KW-0999">Mitochondrion inner membrane</keyword>
<proteinExistence type="inferred from homology"/>
<dbReference type="AlphaFoldDB" id="A0AAW1R1X2"/>
<dbReference type="PANTHER" id="PTHR12388:SF0">
    <property type="entry name" value="MITOCHONDRIAL IMPORT INNER MEMBRANE TRANSLOCASE SUBUNIT TIM16"/>
    <property type="match status" value="1"/>
</dbReference>
<evidence type="ECO:0000313" key="10">
    <source>
        <dbReference type="EMBL" id="KAK9827742.1"/>
    </source>
</evidence>
<evidence type="ECO:0000256" key="8">
    <source>
        <dbReference type="ARBA" id="ARBA00023136"/>
    </source>
</evidence>
<evidence type="ECO:0000313" key="11">
    <source>
        <dbReference type="Proteomes" id="UP001445335"/>
    </source>
</evidence>
<evidence type="ECO:0000256" key="1">
    <source>
        <dbReference type="ARBA" id="ARBA00004637"/>
    </source>
</evidence>
<comment type="similarity">
    <text evidence="2">Belongs to the TIM16/PAM16 family.</text>
</comment>
<dbReference type="GO" id="GO:0005744">
    <property type="term" value="C:TIM23 mitochondrial import inner membrane translocase complex"/>
    <property type="evidence" value="ECO:0007669"/>
    <property type="project" value="InterPro"/>
</dbReference>
<name>A0AAW1R1X2_9CHLO</name>
<dbReference type="Gene3D" id="1.10.287.110">
    <property type="entry name" value="DnaJ domain"/>
    <property type="match status" value="1"/>
</dbReference>
<feature type="chain" id="PRO_5044013534" description="Mitochondrial import inner membrane translocase subunit tim16" evidence="9">
    <location>
        <begin position="25"/>
        <end position="121"/>
    </location>
</feature>
<protein>
    <recommendedName>
        <fullName evidence="12">Mitochondrial import inner membrane translocase subunit tim16</fullName>
    </recommendedName>
</protein>
<dbReference type="EMBL" id="JALJOU010000055">
    <property type="protein sequence ID" value="KAK9827742.1"/>
    <property type="molecule type" value="Genomic_DNA"/>
</dbReference>
<evidence type="ECO:0000256" key="6">
    <source>
        <dbReference type="ARBA" id="ARBA00023010"/>
    </source>
</evidence>
<keyword evidence="7" id="KW-0496">Mitochondrion</keyword>
<evidence type="ECO:0000256" key="2">
    <source>
        <dbReference type="ARBA" id="ARBA00008817"/>
    </source>
</evidence>
<evidence type="ECO:0000256" key="7">
    <source>
        <dbReference type="ARBA" id="ARBA00023128"/>
    </source>
</evidence>
<keyword evidence="5" id="KW-0653">Protein transport</keyword>
<keyword evidence="9" id="KW-0732">Signal</keyword>
<evidence type="ECO:0000256" key="9">
    <source>
        <dbReference type="SAM" id="SignalP"/>
    </source>
</evidence>
<dbReference type="Pfam" id="PF03656">
    <property type="entry name" value="Pam16"/>
    <property type="match status" value="1"/>
</dbReference>
<dbReference type="FunFam" id="1.10.287.110:FF:000006">
    <property type="entry name" value="Import inner membrane translocase subunit TIM16"/>
    <property type="match status" value="1"/>
</dbReference>
<gene>
    <name evidence="10" type="ORF">WJX81_008237</name>
</gene>
<evidence type="ECO:0008006" key="12">
    <source>
        <dbReference type="Google" id="ProtNLM"/>
    </source>
</evidence>
<feature type="signal peptide" evidence="9">
    <location>
        <begin position="1"/>
        <end position="24"/>
    </location>
</feature>
<sequence length="121" mass="13123">MAARIIANLIVAGAGVLLRAGAQAYRQALINAHKSGVTPESVKAAAKASGMSLEEAQKILGVDRSASLQEVLKKYNHLFERNEKDGTFYLQSKVYRARERIEQELGPLEQAAGEQQPPPPP</sequence>
<evidence type="ECO:0000256" key="5">
    <source>
        <dbReference type="ARBA" id="ARBA00022927"/>
    </source>
</evidence>